<evidence type="ECO:0000256" key="2">
    <source>
        <dbReference type="ARBA" id="ARBA00013014"/>
    </source>
</evidence>
<dbReference type="NCBIfam" id="TIGR00745">
    <property type="entry name" value="apbA_panE"/>
    <property type="match status" value="1"/>
</dbReference>
<sequence>MSVHILGIGAMGMLLAHEVFLAGLKPVLLVKHHAVQQHLQALNNSMTLARHRDSGVSYHTTKMAVRQKPTASARGLEISDLVVATKTYSTKEALAPYMPYITPKTNLVFLQNGMGVVPNAVEELWHGRSLPRLFHIISTHGAYKERVNLTHHVGQGSLTIAEIPWRTGSVAGLDAGLAPSNLPEVIEALLRSLNLNTSVAPYPEFLVTQMEKLVVNACINPISALMDCRNGDLLHSTHCISMMKKVISECVECFKTDSNVFSVVPEASTILSRERLLQCVLDVCQKTSENSSSMREDLRDGKMTEIDAINGHIVQLGAKTGVATPLNKTFCTMVSARHQIARVKENPMLAGAFGSY</sequence>
<dbReference type="AlphaFoldDB" id="A0A4P9ZER5"/>
<keyword evidence="10" id="KW-1185">Reference proteome</keyword>
<dbReference type="SUPFAM" id="SSF51735">
    <property type="entry name" value="NAD(P)-binding Rossmann-fold domains"/>
    <property type="match status" value="1"/>
</dbReference>
<dbReference type="OrthoDB" id="73846at2759"/>
<dbReference type="Pfam" id="PF08546">
    <property type="entry name" value="ApbA_C"/>
    <property type="match status" value="1"/>
</dbReference>
<evidence type="ECO:0000256" key="1">
    <source>
        <dbReference type="ARBA" id="ARBA00007870"/>
    </source>
</evidence>
<dbReference type="InterPro" id="IPR013328">
    <property type="entry name" value="6PGD_dom2"/>
</dbReference>
<dbReference type="InterPro" id="IPR008927">
    <property type="entry name" value="6-PGluconate_DH-like_C_sf"/>
</dbReference>
<keyword evidence="3" id="KW-0521">NADP</keyword>
<dbReference type="EMBL" id="ML004441">
    <property type="protein sequence ID" value="RKP31445.1"/>
    <property type="molecule type" value="Genomic_DNA"/>
</dbReference>
<evidence type="ECO:0000256" key="3">
    <source>
        <dbReference type="ARBA" id="ARBA00022857"/>
    </source>
</evidence>
<dbReference type="InterPro" id="IPR013752">
    <property type="entry name" value="KPA_reductase"/>
</dbReference>
<protein>
    <recommendedName>
        <fullName evidence="2">2-dehydropantoate 2-reductase</fullName>
        <ecNumber evidence="2">1.1.1.169</ecNumber>
    </recommendedName>
    <alternativeName>
        <fullName evidence="5">Ketopantoate reductase</fullName>
    </alternativeName>
</protein>
<dbReference type="Proteomes" id="UP000268321">
    <property type="component" value="Unassembled WGS sequence"/>
</dbReference>
<proteinExistence type="inferred from homology"/>
<evidence type="ECO:0000256" key="4">
    <source>
        <dbReference type="ARBA" id="ARBA00023002"/>
    </source>
</evidence>
<dbReference type="InterPro" id="IPR050838">
    <property type="entry name" value="Ketopantoate_reductase"/>
</dbReference>
<evidence type="ECO:0000259" key="7">
    <source>
        <dbReference type="Pfam" id="PF02558"/>
    </source>
</evidence>
<reference evidence="10" key="1">
    <citation type="journal article" date="2018" name="Nat. Microbiol.">
        <title>Leveraging single-cell genomics to expand the fungal tree of life.</title>
        <authorList>
            <person name="Ahrendt S.R."/>
            <person name="Quandt C.A."/>
            <person name="Ciobanu D."/>
            <person name="Clum A."/>
            <person name="Salamov A."/>
            <person name="Andreopoulos B."/>
            <person name="Cheng J.F."/>
            <person name="Woyke T."/>
            <person name="Pelin A."/>
            <person name="Henrissat B."/>
            <person name="Reynolds N.K."/>
            <person name="Benny G.L."/>
            <person name="Smith M.E."/>
            <person name="James T.Y."/>
            <person name="Grigoriev I.V."/>
        </authorList>
    </citation>
    <scope>NUCLEOTIDE SEQUENCE [LARGE SCALE GENOMIC DNA]</scope>
    <source>
        <strain evidence="10">Baker2002</strain>
    </source>
</reference>
<organism evidence="9 10">
    <name type="scientific">Metschnikowia bicuspidata</name>
    <dbReference type="NCBI Taxonomy" id="27322"/>
    <lineage>
        <taxon>Eukaryota</taxon>
        <taxon>Fungi</taxon>
        <taxon>Dikarya</taxon>
        <taxon>Ascomycota</taxon>
        <taxon>Saccharomycotina</taxon>
        <taxon>Pichiomycetes</taxon>
        <taxon>Metschnikowiaceae</taxon>
        <taxon>Metschnikowia</taxon>
    </lineage>
</organism>
<dbReference type="GO" id="GO:0005739">
    <property type="term" value="C:mitochondrion"/>
    <property type="evidence" value="ECO:0007669"/>
    <property type="project" value="TreeGrafter"/>
</dbReference>
<dbReference type="EC" id="1.1.1.169" evidence="2"/>
<evidence type="ECO:0000313" key="10">
    <source>
        <dbReference type="Proteomes" id="UP000268321"/>
    </source>
</evidence>
<dbReference type="Gene3D" id="3.40.50.720">
    <property type="entry name" value="NAD(P)-binding Rossmann-like Domain"/>
    <property type="match status" value="1"/>
</dbReference>
<accession>A0A4P9ZER5</accession>
<name>A0A4P9ZER5_9ASCO</name>
<keyword evidence="6" id="KW-0732">Signal</keyword>
<feature type="domain" description="Ketopantoate reductase C-terminal" evidence="8">
    <location>
        <begin position="206"/>
        <end position="336"/>
    </location>
</feature>
<dbReference type="GO" id="GO:0008677">
    <property type="term" value="F:2-dehydropantoate 2-reductase activity"/>
    <property type="evidence" value="ECO:0007669"/>
    <property type="project" value="UniProtKB-EC"/>
</dbReference>
<dbReference type="GO" id="GO:0015940">
    <property type="term" value="P:pantothenate biosynthetic process"/>
    <property type="evidence" value="ECO:0007669"/>
    <property type="project" value="InterPro"/>
</dbReference>
<feature type="domain" description="Ketopantoate reductase N-terminal" evidence="7">
    <location>
        <begin position="3"/>
        <end position="164"/>
    </location>
</feature>
<dbReference type="SUPFAM" id="SSF48179">
    <property type="entry name" value="6-phosphogluconate dehydrogenase C-terminal domain-like"/>
    <property type="match status" value="1"/>
</dbReference>
<evidence type="ECO:0000259" key="8">
    <source>
        <dbReference type="Pfam" id="PF08546"/>
    </source>
</evidence>
<dbReference type="Gene3D" id="1.10.1040.10">
    <property type="entry name" value="N-(1-d-carboxylethyl)-l-norvaline Dehydrogenase, domain 2"/>
    <property type="match status" value="1"/>
</dbReference>
<dbReference type="Pfam" id="PF02558">
    <property type="entry name" value="ApbA"/>
    <property type="match status" value="1"/>
</dbReference>
<gene>
    <name evidence="9" type="ORF">METBISCDRAFT_22329</name>
</gene>
<keyword evidence="4" id="KW-0560">Oxidoreductase</keyword>
<dbReference type="PANTHER" id="PTHR43765:SF2">
    <property type="entry name" value="2-DEHYDROPANTOATE 2-REDUCTASE"/>
    <property type="match status" value="1"/>
</dbReference>
<feature type="signal peptide" evidence="6">
    <location>
        <begin position="1"/>
        <end position="16"/>
    </location>
</feature>
<evidence type="ECO:0000313" key="9">
    <source>
        <dbReference type="EMBL" id="RKP31445.1"/>
    </source>
</evidence>
<evidence type="ECO:0000256" key="6">
    <source>
        <dbReference type="SAM" id="SignalP"/>
    </source>
</evidence>
<evidence type="ECO:0000256" key="5">
    <source>
        <dbReference type="ARBA" id="ARBA00032024"/>
    </source>
</evidence>
<feature type="chain" id="PRO_5020543919" description="2-dehydropantoate 2-reductase" evidence="6">
    <location>
        <begin position="17"/>
        <end position="356"/>
    </location>
</feature>
<dbReference type="InterPro" id="IPR036291">
    <property type="entry name" value="NAD(P)-bd_dom_sf"/>
</dbReference>
<dbReference type="InterPro" id="IPR013332">
    <property type="entry name" value="KPR_N"/>
</dbReference>
<comment type="similarity">
    <text evidence="1">Belongs to the ketopantoate reductase family.</text>
</comment>
<dbReference type="PANTHER" id="PTHR43765">
    <property type="entry name" value="2-DEHYDROPANTOATE 2-REDUCTASE-RELATED"/>
    <property type="match status" value="1"/>
</dbReference>
<dbReference type="GO" id="GO:0050661">
    <property type="term" value="F:NADP binding"/>
    <property type="evidence" value="ECO:0007669"/>
    <property type="project" value="TreeGrafter"/>
</dbReference>
<dbReference type="InterPro" id="IPR003710">
    <property type="entry name" value="ApbA"/>
</dbReference>